<comment type="caution">
    <text evidence="1">The sequence shown here is derived from an EMBL/GenBank/DDBJ whole genome shotgun (WGS) entry which is preliminary data.</text>
</comment>
<name>A0A7Y9YDM9_9ACTN</name>
<organism evidence="1 2">
    <name type="scientific">Nocardioides marinus</name>
    <dbReference type="NCBI Taxonomy" id="374514"/>
    <lineage>
        <taxon>Bacteria</taxon>
        <taxon>Bacillati</taxon>
        <taxon>Actinomycetota</taxon>
        <taxon>Actinomycetes</taxon>
        <taxon>Propionibacteriales</taxon>
        <taxon>Nocardioidaceae</taxon>
        <taxon>Nocardioides</taxon>
    </lineage>
</organism>
<dbReference type="EMBL" id="JACBZI010000001">
    <property type="protein sequence ID" value="NYI09839.1"/>
    <property type="molecule type" value="Genomic_DNA"/>
</dbReference>
<evidence type="ECO:0000313" key="1">
    <source>
        <dbReference type="EMBL" id="NYI09839.1"/>
    </source>
</evidence>
<keyword evidence="2" id="KW-1185">Reference proteome</keyword>
<reference evidence="1 2" key="1">
    <citation type="submission" date="2020-07" db="EMBL/GenBank/DDBJ databases">
        <title>Sequencing the genomes of 1000 actinobacteria strains.</title>
        <authorList>
            <person name="Klenk H.-P."/>
        </authorList>
    </citation>
    <scope>NUCLEOTIDE SEQUENCE [LARGE SCALE GENOMIC DNA]</scope>
    <source>
        <strain evidence="1 2">DSM 18248</strain>
    </source>
</reference>
<protein>
    <submittedName>
        <fullName evidence="1">Uncharacterized protein</fullName>
    </submittedName>
</protein>
<dbReference type="Proteomes" id="UP000537326">
    <property type="component" value="Unassembled WGS sequence"/>
</dbReference>
<accession>A0A7Y9YDM9</accession>
<sequence length="36" mass="3646">MVQSSAARDAHCAAHGGEAPSVPYAFGPATAYGYAY</sequence>
<proteinExistence type="predicted"/>
<gene>
    <name evidence="1" type="ORF">BKA05_001354</name>
</gene>
<evidence type="ECO:0000313" key="2">
    <source>
        <dbReference type="Proteomes" id="UP000537326"/>
    </source>
</evidence>
<dbReference type="AlphaFoldDB" id="A0A7Y9YDM9"/>